<organism evidence="3">
    <name type="scientific">uncultured Citrobacter sp</name>
    <dbReference type="NCBI Taxonomy" id="200446"/>
    <lineage>
        <taxon>Bacteria</taxon>
        <taxon>Pseudomonadati</taxon>
        <taxon>Pseudomonadota</taxon>
        <taxon>Gammaproteobacteria</taxon>
        <taxon>Enterobacterales</taxon>
        <taxon>Enterobacteriaceae</taxon>
        <taxon>Citrobacter</taxon>
        <taxon>environmental samples</taxon>
    </lineage>
</organism>
<dbReference type="Pfam" id="PF13439">
    <property type="entry name" value="Glyco_transf_4"/>
    <property type="match status" value="1"/>
</dbReference>
<dbReference type="PANTHER" id="PTHR12526:SF630">
    <property type="entry name" value="GLYCOSYLTRANSFERASE"/>
    <property type="match status" value="1"/>
</dbReference>
<name>A0A212IPY0_9ENTR</name>
<dbReference type="AlphaFoldDB" id="A0A212IPY0"/>
<dbReference type="Gene3D" id="3.40.50.2000">
    <property type="entry name" value="Glycogen Phosphorylase B"/>
    <property type="match status" value="2"/>
</dbReference>
<dbReference type="Pfam" id="PF00534">
    <property type="entry name" value="Glycos_transf_1"/>
    <property type="match status" value="1"/>
</dbReference>
<dbReference type="InterPro" id="IPR001296">
    <property type="entry name" value="Glyco_trans_1"/>
</dbReference>
<dbReference type="NCBIfam" id="NF007396">
    <property type="entry name" value="PRK09922.1"/>
    <property type="match status" value="1"/>
</dbReference>
<keyword evidence="3" id="KW-0328">Glycosyltransferase</keyword>
<proteinExistence type="predicted"/>
<feature type="domain" description="Glycosyltransferase subfamily 4-like N-terminal" evidence="2">
    <location>
        <begin position="13"/>
        <end position="165"/>
    </location>
</feature>
<dbReference type="EMBL" id="FLUA01000063">
    <property type="protein sequence ID" value="SBV68878.1"/>
    <property type="molecule type" value="Genomic_DNA"/>
</dbReference>
<dbReference type="CDD" id="cd03811">
    <property type="entry name" value="GT4_GT28_WabH-like"/>
    <property type="match status" value="1"/>
</dbReference>
<evidence type="ECO:0000259" key="2">
    <source>
        <dbReference type="Pfam" id="PF13439"/>
    </source>
</evidence>
<gene>
    <name evidence="3" type="primary">waaB</name>
    <name evidence="3" type="ORF">KL86CIT2_620079</name>
</gene>
<dbReference type="InterPro" id="IPR028098">
    <property type="entry name" value="Glyco_trans_4-like_N"/>
</dbReference>
<evidence type="ECO:0000313" key="3">
    <source>
        <dbReference type="EMBL" id="SBV68878.1"/>
    </source>
</evidence>
<dbReference type="RefSeq" id="WP_046671028.1">
    <property type="nucleotide sequence ID" value="NZ_LT598672.1"/>
</dbReference>
<sequence>MKITFVGEAVSGFGGMETVIKNVISTLQTKSQPDECSVFFFCRNDKMDKNWLRGINVEYSLSRQKISFLRRMKLVSDFKKWLKKNNPDAVICIDVLSCLLVNKARLKSGVNFKLFSWPHFSLDHKKYAENIVYADHHLAISSGIKRQIMARGVPEGSVSLIYNPIARKEETIPSPGKEDVTTFLYIGRMKFEGQKRIKDLLDGLSNANGKWKLHVIGDGSDFIKCQSYAKELKIDNHITWHGWQSDPWALVKNEIKYVSALLLTSSFEGFPMTLLEAMSYGIPCISSDCESGPEDIIKNGINGFLYSPGNLTEFTMLLNKIISEPLTISAKEIKESMFEFYDSVYYKNMNETILSVVHKSEK</sequence>
<protein>
    <submittedName>
        <fullName evidence="3">UDP-D-galactose:(Glucosyl)lipopolysaccharide-1, 6-D-galactosyltransferase</fullName>
        <ecNumber evidence="3">2.4.1.-</ecNumber>
    </submittedName>
</protein>
<keyword evidence="3" id="KW-0808">Transferase</keyword>
<dbReference type="EC" id="2.4.1.-" evidence="3"/>
<dbReference type="GO" id="GO:1901135">
    <property type="term" value="P:carbohydrate derivative metabolic process"/>
    <property type="evidence" value="ECO:0007669"/>
    <property type="project" value="UniProtKB-ARBA"/>
</dbReference>
<dbReference type="GeneID" id="86998898"/>
<dbReference type="GO" id="GO:0016757">
    <property type="term" value="F:glycosyltransferase activity"/>
    <property type="evidence" value="ECO:0007669"/>
    <property type="project" value="UniProtKB-KW"/>
</dbReference>
<reference evidence="3" key="1">
    <citation type="submission" date="2016-04" db="EMBL/GenBank/DDBJ databases">
        <authorList>
            <person name="Evans L.H."/>
            <person name="Alamgir A."/>
            <person name="Owens N."/>
            <person name="Weber N.D."/>
            <person name="Virtaneva K."/>
            <person name="Barbian K."/>
            <person name="Babar A."/>
            <person name="Rosenke K."/>
        </authorList>
    </citation>
    <scope>NUCLEOTIDE SEQUENCE</scope>
    <source>
        <strain evidence="3">86-2</strain>
    </source>
</reference>
<feature type="domain" description="Glycosyl transferase family 1" evidence="1">
    <location>
        <begin position="170"/>
        <end position="334"/>
    </location>
</feature>
<dbReference type="SUPFAM" id="SSF53756">
    <property type="entry name" value="UDP-Glycosyltransferase/glycogen phosphorylase"/>
    <property type="match status" value="1"/>
</dbReference>
<dbReference type="PANTHER" id="PTHR12526">
    <property type="entry name" value="GLYCOSYLTRANSFERASE"/>
    <property type="match status" value="1"/>
</dbReference>
<evidence type="ECO:0000259" key="1">
    <source>
        <dbReference type="Pfam" id="PF00534"/>
    </source>
</evidence>
<accession>A0A212IPY0</accession>